<dbReference type="EMBL" id="JAPWIS010000041">
    <property type="protein sequence ID" value="MCZ4590109.1"/>
    <property type="molecule type" value="Genomic_DNA"/>
</dbReference>
<evidence type="ECO:0000313" key="5">
    <source>
        <dbReference type="EMBL" id="MCZ4590109.1"/>
    </source>
</evidence>
<evidence type="ECO:0000313" key="6">
    <source>
        <dbReference type="EMBL" id="WLF51656.1"/>
    </source>
</evidence>
<dbReference type="Proteomes" id="UP001066327">
    <property type="component" value="Unassembled WGS sequence"/>
</dbReference>
<dbReference type="Pfam" id="PF13193">
    <property type="entry name" value="AMP-binding_C"/>
    <property type="match status" value="1"/>
</dbReference>
<dbReference type="InterPro" id="IPR042099">
    <property type="entry name" value="ANL_N_sf"/>
</dbReference>
<evidence type="ECO:0000259" key="4">
    <source>
        <dbReference type="Pfam" id="PF13193"/>
    </source>
</evidence>
<name>A0AAX3YT12_RHOOP</name>
<gene>
    <name evidence="5" type="ORF">O4328_41915</name>
    <name evidence="6" type="ORF">Q5707_39805</name>
    <name evidence="7" type="ORF">Q5707_45190</name>
</gene>
<dbReference type="InterPro" id="IPR000873">
    <property type="entry name" value="AMP-dep_synth/lig_dom"/>
</dbReference>
<dbReference type="FunFam" id="3.30.300.30:FF:000008">
    <property type="entry name" value="2,3-dihydroxybenzoate-AMP ligase"/>
    <property type="match status" value="1"/>
</dbReference>
<dbReference type="AlphaFoldDB" id="A0AAX3YT12"/>
<evidence type="ECO:0000313" key="7">
    <source>
        <dbReference type="EMBL" id="WLF52547.1"/>
    </source>
</evidence>
<keyword evidence="7" id="KW-0614">Plasmid</keyword>
<evidence type="ECO:0000259" key="3">
    <source>
        <dbReference type="Pfam" id="PF00501"/>
    </source>
</evidence>
<dbReference type="GO" id="GO:0016877">
    <property type="term" value="F:ligase activity, forming carbon-sulfur bonds"/>
    <property type="evidence" value="ECO:0007669"/>
    <property type="project" value="UniProtKB-ARBA"/>
</dbReference>
<geneLocation type="plasmid" evidence="7 9">
    <name>pRho-VOC14-L</name>
</geneLocation>
<evidence type="ECO:0000313" key="8">
    <source>
        <dbReference type="Proteomes" id="UP001066327"/>
    </source>
</evidence>
<keyword evidence="8" id="KW-1185">Reference proteome</keyword>
<evidence type="ECO:0000256" key="1">
    <source>
        <dbReference type="ARBA" id="ARBA00006432"/>
    </source>
</evidence>
<dbReference type="PANTHER" id="PTHR43767">
    <property type="entry name" value="LONG-CHAIN-FATTY-ACID--COA LIGASE"/>
    <property type="match status" value="1"/>
</dbReference>
<organism evidence="7 9">
    <name type="scientific">Rhodococcus opacus</name>
    <name type="common">Nocardia opaca</name>
    <dbReference type="NCBI Taxonomy" id="37919"/>
    <lineage>
        <taxon>Bacteria</taxon>
        <taxon>Bacillati</taxon>
        <taxon>Actinomycetota</taxon>
        <taxon>Actinomycetes</taxon>
        <taxon>Mycobacteriales</taxon>
        <taxon>Nocardiaceae</taxon>
        <taxon>Rhodococcus</taxon>
    </lineage>
</organism>
<evidence type="ECO:0000256" key="2">
    <source>
        <dbReference type="ARBA" id="ARBA00022598"/>
    </source>
</evidence>
<dbReference type="Gene3D" id="3.40.50.12780">
    <property type="entry name" value="N-terminal domain of ligase-like"/>
    <property type="match status" value="1"/>
</dbReference>
<sequence length="553" mass="60503">MHSTMQDVDLLVSDLFLHGLRTHPESSVLHYQGGEVRRVSFREFGTTVTSLAAGLHRLGVSEDDVVATLCWNSPAHLAAYFAVPGMGAVLHTLNLRLHDDQIVFIANHAADKVILVDADLVPQLQRLIDRLPTVEHVIIAGEAEADLTVPAGVQVHRLDDVLAPDTDFRWRTLDERSAAALCYTTGTTGDPKGVAYSHRSIYLHSLQISTGSAFAFSDADRVLPIVPMFHANAWGWPHAAWTSGADIILNDRYLQIEHLTRIITELQPTAAAAVPTLWTGLDEYARTQAVDFTGLRLAVSGGSPLSAALVRSMATHHGVALTQGWGMTETSPLLTFSRPPRNTPDAEAAQWASLTGRIVPGVQARIVSETGDELPWDGESIGEVQLRGATIAGRYFRTEAPDTFDDGWLRTGDLGVLHEGGWIQLKDRLKDGIKSGGEWISTVELENALLEHEAVIEVAVIGVPDPKWEERPFVCVTLKPGAAVTALELLAFLDGKVARWWLPERWSFVDTLPKTSVGKLDKKVLRRRYDAGELAVDDLRITRTGDSVLPPSR</sequence>
<keyword evidence="2 7" id="KW-0436">Ligase</keyword>
<dbReference type="RefSeq" id="WP_269592832.1">
    <property type="nucleotide sequence ID" value="NZ_CP130956.1"/>
</dbReference>
<feature type="domain" description="AMP-dependent synthetase/ligase" evidence="3">
    <location>
        <begin position="21"/>
        <end position="396"/>
    </location>
</feature>
<dbReference type="Pfam" id="PF00501">
    <property type="entry name" value="AMP-binding"/>
    <property type="match status" value="1"/>
</dbReference>
<feature type="domain" description="AMP-binding enzyme C-terminal" evidence="4">
    <location>
        <begin position="444"/>
        <end position="519"/>
    </location>
</feature>
<dbReference type="EMBL" id="CP130956">
    <property type="protein sequence ID" value="WLF52547.1"/>
    <property type="molecule type" value="Genomic_DNA"/>
</dbReference>
<dbReference type="SUPFAM" id="SSF56801">
    <property type="entry name" value="Acetyl-CoA synthetase-like"/>
    <property type="match status" value="1"/>
</dbReference>
<proteinExistence type="inferred from homology"/>
<evidence type="ECO:0000313" key="9">
    <source>
        <dbReference type="Proteomes" id="UP001231166"/>
    </source>
</evidence>
<dbReference type="PROSITE" id="PS00455">
    <property type="entry name" value="AMP_BINDING"/>
    <property type="match status" value="1"/>
</dbReference>
<dbReference type="InterPro" id="IPR050237">
    <property type="entry name" value="ATP-dep_AMP-bd_enzyme"/>
</dbReference>
<reference evidence="7" key="2">
    <citation type="submission" date="2023-07" db="EMBL/GenBank/DDBJ databases">
        <title>Genomic analysis of Rhodococcus opacus VOC-14 with glycol ethers degradation activity.</title>
        <authorList>
            <person name="Narkevich D.A."/>
            <person name="Hlushen A.M."/>
            <person name="Akhremchuk A.E."/>
            <person name="Sikolenko M.A."/>
            <person name="Valentovich L.N."/>
        </authorList>
    </citation>
    <scope>NUCLEOTIDE SEQUENCE</scope>
    <source>
        <strain evidence="7">VOC-14</strain>
        <plasmid evidence="7">pRho-VOC14-L</plasmid>
    </source>
</reference>
<protein>
    <submittedName>
        <fullName evidence="7">Fatty acid--CoA ligase</fullName>
    </submittedName>
</protein>
<comment type="similarity">
    <text evidence="1">Belongs to the ATP-dependent AMP-binding enzyme family.</text>
</comment>
<accession>A0AAX3YT12</accession>
<reference evidence="5" key="1">
    <citation type="submission" date="2022-12" db="EMBL/GenBank/DDBJ databases">
        <authorList>
            <person name="Krivoruchko A.V."/>
            <person name="Elkin A."/>
        </authorList>
    </citation>
    <scope>NUCLEOTIDE SEQUENCE</scope>
    <source>
        <strain evidence="5">IEGM 249</strain>
    </source>
</reference>
<dbReference type="InterPro" id="IPR025110">
    <property type="entry name" value="AMP-bd_C"/>
</dbReference>
<dbReference type="Proteomes" id="UP001231166">
    <property type="component" value="Plasmid pRho-VOC14-L"/>
</dbReference>
<dbReference type="NCBIfam" id="NF004837">
    <property type="entry name" value="PRK06187.1"/>
    <property type="match status" value="1"/>
</dbReference>
<dbReference type="PANTHER" id="PTHR43767:SF11">
    <property type="entry name" value="MEDIUM-CHAIN-FATTY-ACID--COA LIGASE"/>
    <property type="match status" value="1"/>
</dbReference>
<dbReference type="InterPro" id="IPR045851">
    <property type="entry name" value="AMP-bd_C_sf"/>
</dbReference>
<dbReference type="InterPro" id="IPR020845">
    <property type="entry name" value="AMP-binding_CS"/>
</dbReference>
<dbReference type="Gene3D" id="3.30.300.30">
    <property type="match status" value="1"/>
</dbReference>
<dbReference type="EMBL" id="CP130956">
    <property type="protein sequence ID" value="WLF51656.1"/>
    <property type="molecule type" value="Genomic_DNA"/>
</dbReference>